<evidence type="ECO:0000259" key="2">
    <source>
        <dbReference type="Pfam" id="PF23664"/>
    </source>
</evidence>
<gene>
    <name evidence="7" type="ORF">TWF696_007088</name>
</gene>
<dbReference type="InterPro" id="IPR056543">
    <property type="entry name" value="Ig-like_POM152_9th"/>
</dbReference>
<feature type="compositionally biased region" description="Low complexity" evidence="1">
    <location>
        <begin position="34"/>
        <end position="49"/>
    </location>
</feature>
<sequence>METPRLPASFPRTPTSIRPRGPERDDKNQNTLQTPKFPTPSRTPKTPTRLKQDASKAAPNVGPYIPTNVIDAPTQRLYVCAVFVLLQAYKLSDVWKLYALDDDSISELWFILKWVAIDGVFLRLLPLLQIPWLTFSTYATVLQIIVMSFTDIFFCLRYQDTFAMIILSAWKYFFSHELSLSERRVKVRNIVSDSSPILGKHTVHYLPEGSAMLNPSSMNLCVNPLVKEVSILPIMVNSSMPAFIQLVVKSLDNPETTTINITQKDIKRLIKTPQTKPGEPKIHHLNYPIKHPGLYRLEKVVDISQLVVRVRKSELLVASCPSASFVGDSANAALSDKCRGELSDLNLEVRGLPPLQVRYSRLINQDSKDVTIQNISPVGYSSPLIGNYNIEGARSSLSSQDLSWARSQKILIPLNESLASPGSWSYVVEEVVDGMGNILKYSSQKTAGDNLLQRSFSVHERPSVRFSSCSPQNPIMVARGKSGALSLEITRDVDAAPYEVQYSHNPGVMHVDDGTQGELAIKKSLLKSSGQPISVSSPGLYTIKSISSRFCTGEVFEPSSCLFLTPPDPDLAISFDEIVDRCAGSSIGLTIDMDLTGSPPFRVYYRTIKDKRDVTVNTIVVPGTRHQLRLTPAAAGLYTYEFYAIDDKVYDGVGLDFKKLSVKQHIIPMAGAAFVHPNVGRRCCIGESTTFTVDMQGSGPWNLEYELVHGGKRTKFQDENITVTPHLITTPKLVSGGEYSLVLTNVQDSHGCRVFLESEARVEVRRQRPSVSFAEIDGSRTVRILESEQISLPLRLVGEKPFRVKYRFIDENGQSSDHDIVAKEFNSILSASKRGHYQLLSVHDVICPGTVSETANTFNISWVPRPHAHIVPSPSTTKVGNVYVRNPICEGDEDAMDLALEGKPPFLASFQQNVFGDNGDPKGSKLVEIKAGTNRANIRMDTSRSGLYKYDLRLIADASYIKPGSPSSPLLIEQRVNARPSARFKSPGKVHKYCLESGTGDDTIPIILEGVAPFVLSIGVKHYSSGKEEIINIPNIDSNHYVFRVPHHVLTLGGQTVRIHKVRDSRGCSRKYGAELPHISVAVAELPSITSLDPKPYYCVGDRINYSLAGTPPFILEYTFAGKKEKVTTSSIFQRIAERSGVLTFDSIKDSASDCRVELNVTKAVHRIPSVRVSEGSQVVEGIHEGEHVEIHFQLSGSPPFTFTYIRSEITKKGTKPKILEMHTQTTEEYQHTIVASLEGTYEVVSIHDKYCGYAAPKSQEYNVKHLEQK</sequence>
<feature type="domain" description="Nucleoporin POM152 Ig-like" evidence="4">
    <location>
        <begin position="1182"/>
        <end position="1252"/>
    </location>
</feature>
<feature type="domain" description="Nucleoporin POM152 first Ig-like" evidence="5">
    <location>
        <begin position="210"/>
        <end position="317"/>
    </location>
</feature>
<evidence type="ECO:0000259" key="4">
    <source>
        <dbReference type="Pfam" id="PF24312"/>
    </source>
</evidence>
<feature type="domain" description="Nucleoporin POM152 Ig-like" evidence="4">
    <location>
        <begin position="461"/>
        <end position="561"/>
    </location>
</feature>
<dbReference type="GO" id="GO:0006606">
    <property type="term" value="P:protein import into nucleus"/>
    <property type="evidence" value="ECO:0007669"/>
    <property type="project" value="TreeGrafter"/>
</dbReference>
<evidence type="ECO:0000259" key="6">
    <source>
        <dbReference type="Pfam" id="PF24527"/>
    </source>
</evidence>
<feature type="domain" description="Nucleoporin POM152 immunoglobulin-like" evidence="2">
    <location>
        <begin position="566"/>
        <end position="666"/>
    </location>
</feature>
<dbReference type="InterPro" id="IPR056540">
    <property type="entry name" value="TMD_POM152"/>
</dbReference>
<dbReference type="Pfam" id="PF24312">
    <property type="entry name" value="Ig-like_POM152"/>
    <property type="match status" value="3"/>
</dbReference>
<feature type="region of interest" description="Disordered" evidence="1">
    <location>
        <begin position="1"/>
        <end position="59"/>
    </location>
</feature>
<comment type="caution">
    <text evidence="7">The sequence shown here is derived from an EMBL/GenBank/DDBJ whole genome shotgun (WGS) entry which is preliminary data.</text>
</comment>
<dbReference type="GO" id="GO:0006999">
    <property type="term" value="P:nuclear pore organization"/>
    <property type="evidence" value="ECO:0007669"/>
    <property type="project" value="TreeGrafter"/>
</dbReference>
<dbReference type="GO" id="GO:0017056">
    <property type="term" value="F:structural constituent of nuclear pore"/>
    <property type="evidence" value="ECO:0007669"/>
    <property type="project" value="InterPro"/>
</dbReference>
<evidence type="ECO:0000259" key="5">
    <source>
        <dbReference type="Pfam" id="PF24519"/>
    </source>
</evidence>
<dbReference type="Pfam" id="PF24097">
    <property type="entry name" value="TMD_POM152"/>
    <property type="match status" value="1"/>
</dbReference>
<dbReference type="PANTHER" id="PTHR28206">
    <property type="entry name" value="NUCLEOPORIN POM152"/>
    <property type="match status" value="1"/>
</dbReference>
<evidence type="ECO:0000256" key="1">
    <source>
        <dbReference type="SAM" id="MobiDB-lite"/>
    </source>
</evidence>
<dbReference type="InterPro" id="IPR056544">
    <property type="entry name" value="Ig_POM152"/>
</dbReference>
<dbReference type="AlphaFoldDB" id="A0AAV9UR83"/>
<protein>
    <recommendedName>
        <fullName evidence="9">Nucleoporin Pom152</fullName>
    </recommendedName>
</protein>
<evidence type="ECO:0000259" key="3">
    <source>
        <dbReference type="Pfam" id="PF24097"/>
    </source>
</evidence>
<evidence type="ECO:0000313" key="7">
    <source>
        <dbReference type="EMBL" id="KAK6346996.1"/>
    </source>
</evidence>
<keyword evidence="8" id="KW-1185">Reference proteome</keyword>
<dbReference type="Pfam" id="PF23664">
    <property type="entry name" value="Ig_Pom152"/>
    <property type="match status" value="1"/>
</dbReference>
<dbReference type="InterPro" id="IPR037701">
    <property type="entry name" value="Pom152"/>
</dbReference>
<dbReference type="Proteomes" id="UP001375240">
    <property type="component" value="Unassembled WGS sequence"/>
</dbReference>
<dbReference type="Pfam" id="PF24519">
    <property type="entry name" value="Ig-like_Pom152_1"/>
    <property type="match status" value="1"/>
</dbReference>
<name>A0AAV9UR83_9PEZI</name>
<proteinExistence type="predicted"/>
<feature type="domain" description="Nucleoporin POM152 N-terminal transmembrane" evidence="3">
    <location>
        <begin position="71"/>
        <end position="158"/>
    </location>
</feature>
<feature type="domain" description="Nucleoporin POM152 ninth Ig-like" evidence="6">
    <location>
        <begin position="1087"/>
        <end position="1163"/>
    </location>
</feature>
<dbReference type="PANTHER" id="PTHR28206:SF1">
    <property type="entry name" value="NUCLEOPORIN POM152"/>
    <property type="match status" value="1"/>
</dbReference>
<organism evidence="7 8">
    <name type="scientific">Orbilia brochopaga</name>
    <dbReference type="NCBI Taxonomy" id="3140254"/>
    <lineage>
        <taxon>Eukaryota</taxon>
        <taxon>Fungi</taxon>
        <taxon>Dikarya</taxon>
        <taxon>Ascomycota</taxon>
        <taxon>Pezizomycotina</taxon>
        <taxon>Orbiliomycetes</taxon>
        <taxon>Orbiliales</taxon>
        <taxon>Orbiliaceae</taxon>
        <taxon>Orbilia</taxon>
    </lineage>
</organism>
<evidence type="ECO:0008006" key="9">
    <source>
        <dbReference type="Google" id="ProtNLM"/>
    </source>
</evidence>
<dbReference type="GO" id="GO:0070762">
    <property type="term" value="C:nuclear pore transmembrane ring"/>
    <property type="evidence" value="ECO:0007669"/>
    <property type="project" value="TreeGrafter"/>
</dbReference>
<dbReference type="Pfam" id="PF24527">
    <property type="entry name" value="Ig-like_Pom152_9"/>
    <property type="match status" value="1"/>
</dbReference>
<dbReference type="InterPro" id="IPR056542">
    <property type="entry name" value="Ig-like_POM152_1st"/>
</dbReference>
<dbReference type="EMBL" id="JAVHNQ010000005">
    <property type="protein sequence ID" value="KAK6346996.1"/>
    <property type="molecule type" value="Genomic_DNA"/>
</dbReference>
<reference evidence="7 8" key="1">
    <citation type="submission" date="2019-10" db="EMBL/GenBank/DDBJ databases">
        <authorList>
            <person name="Palmer J.M."/>
        </authorList>
    </citation>
    <scope>NUCLEOTIDE SEQUENCE [LARGE SCALE GENOMIC DNA]</scope>
    <source>
        <strain evidence="7 8">TWF696</strain>
    </source>
</reference>
<evidence type="ECO:0000313" key="8">
    <source>
        <dbReference type="Proteomes" id="UP001375240"/>
    </source>
</evidence>
<accession>A0AAV9UR83</accession>
<feature type="domain" description="Nucleoporin POM152 Ig-like" evidence="4">
    <location>
        <begin position="768"/>
        <end position="856"/>
    </location>
</feature>
<dbReference type="InterPro" id="IPR056541">
    <property type="entry name" value="Ig-like_POM152"/>
</dbReference>